<gene>
    <name evidence="2" type="ORF">F4559_003574</name>
</gene>
<sequence>MRAVVIAVLTLFVLTPVASARAEALTLVHAERVPLGAGILTASFSAWPIRAGRSLDFTFEPDGGIDGHTGALRAIAPSGEAHALGIVGLDGNVDMKLPRHPRARDVWGLDVVALPEEGLWRFEFTVDGAATATMPVPVGPAPGPPPAVSWAVGMAPWAVALVVLSRRWWRVRGRWDRGWNG</sequence>
<evidence type="ECO:0000256" key="1">
    <source>
        <dbReference type="SAM" id="SignalP"/>
    </source>
</evidence>
<dbReference type="EMBL" id="JACHJS010000001">
    <property type="protein sequence ID" value="MBB4966215.1"/>
    <property type="molecule type" value="Genomic_DNA"/>
</dbReference>
<organism evidence="2 3">
    <name type="scientific">Saccharothrix violaceirubra</name>
    <dbReference type="NCBI Taxonomy" id="413306"/>
    <lineage>
        <taxon>Bacteria</taxon>
        <taxon>Bacillati</taxon>
        <taxon>Actinomycetota</taxon>
        <taxon>Actinomycetes</taxon>
        <taxon>Pseudonocardiales</taxon>
        <taxon>Pseudonocardiaceae</taxon>
        <taxon>Saccharothrix</taxon>
    </lineage>
</organism>
<name>A0A7W7WWC3_9PSEU</name>
<accession>A0A7W7WWC3</accession>
<keyword evidence="3" id="KW-1185">Reference proteome</keyword>
<reference evidence="2 3" key="1">
    <citation type="submission" date="2020-08" db="EMBL/GenBank/DDBJ databases">
        <title>Sequencing the genomes of 1000 actinobacteria strains.</title>
        <authorList>
            <person name="Klenk H.-P."/>
        </authorList>
    </citation>
    <scope>NUCLEOTIDE SEQUENCE [LARGE SCALE GENOMIC DNA]</scope>
    <source>
        <strain evidence="2 3">DSM 45084</strain>
    </source>
</reference>
<feature type="signal peptide" evidence="1">
    <location>
        <begin position="1"/>
        <end position="20"/>
    </location>
</feature>
<dbReference type="RefSeq" id="WP_184670081.1">
    <property type="nucleotide sequence ID" value="NZ_BAABAI010000005.1"/>
</dbReference>
<dbReference type="AlphaFoldDB" id="A0A7W7WWC3"/>
<comment type="caution">
    <text evidence="2">The sequence shown here is derived from an EMBL/GenBank/DDBJ whole genome shotgun (WGS) entry which is preliminary data.</text>
</comment>
<protein>
    <submittedName>
        <fullName evidence="2">Uncharacterized protein</fullName>
    </submittedName>
</protein>
<dbReference type="Proteomes" id="UP000542674">
    <property type="component" value="Unassembled WGS sequence"/>
</dbReference>
<evidence type="ECO:0000313" key="2">
    <source>
        <dbReference type="EMBL" id="MBB4966215.1"/>
    </source>
</evidence>
<evidence type="ECO:0000313" key="3">
    <source>
        <dbReference type="Proteomes" id="UP000542674"/>
    </source>
</evidence>
<proteinExistence type="predicted"/>
<feature type="chain" id="PRO_5031430319" evidence="1">
    <location>
        <begin position="21"/>
        <end position="181"/>
    </location>
</feature>
<keyword evidence="1" id="KW-0732">Signal</keyword>